<name>F4Y1U4_9CYAN</name>
<accession>F4Y1U4</accession>
<sequence>MFKKSKTNLSVKTKCLADQGYQGIQKIHKMSHIPHKKPPKSKLSPLQKEENRQLASQRIVIEHVYRNIKIFKIFSERYRNRRKRFGLRFNLIAAIYNYELCLLAKPVRRTKKKFSDRYFCKRSTIYQQMVWFTLCSGVI</sequence>
<dbReference type="HOGENOM" id="CLU_073820_1_1_3"/>
<dbReference type="Proteomes" id="UP000003959">
    <property type="component" value="Unassembled WGS sequence"/>
</dbReference>
<keyword evidence="2" id="KW-0479">Metal-binding</keyword>
<reference evidence="6" key="1">
    <citation type="journal article" date="2011" name="Proc. Natl. Acad. Sci. U.S.A.">
        <title>Genomic insights into the physiology and ecology of the marine filamentous cyanobacterium Lyngbya majuscula.</title>
        <authorList>
            <person name="Jones A.C."/>
            <person name="Monroe E.A."/>
            <person name="Podell S."/>
            <person name="Hess W.R."/>
            <person name="Klages S."/>
            <person name="Esquenazi E."/>
            <person name="Niessen S."/>
            <person name="Hoover H."/>
            <person name="Rothmann M."/>
            <person name="Lasken R.S."/>
            <person name="Yates J.R.III."/>
            <person name="Reinhardt R."/>
            <person name="Kube M."/>
            <person name="Burkart M.D."/>
            <person name="Allen E.E."/>
            <person name="Dorrestein P.C."/>
            <person name="Gerwick W.H."/>
            <person name="Gerwick L."/>
        </authorList>
    </citation>
    <scope>NUCLEOTIDE SEQUENCE [LARGE SCALE GENOMIC DNA]</scope>
    <source>
        <strain evidence="6">3L</strain>
    </source>
</reference>
<feature type="region of interest" description="Disordered" evidence="3">
    <location>
        <begin position="30"/>
        <end position="50"/>
    </location>
</feature>
<protein>
    <submittedName>
        <fullName evidence="5">DDE domain transposase</fullName>
    </submittedName>
</protein>
<dbReference type="GO" id="GO:0046872">
    <property type="term" value="F:metal ion binding"/>
    <property type="evidence" value="ECO:0007669"/>
    <property type="project" value="UniProtKB-KW"/>
</dbReference>
<proteinExistence type="predicted"/>
<evidence type="ECO:0000256" key="2">
    <source>
        <dbReference type="ARBA" id="ARBA00022723"/>
    </source>
</evidence>
<dbReference type="Pfam" id="PF13359">
    <property type="entry name" value="DDE_Tnp_4"/>
    <property type="match status" value="1"/>
</dbReference>
<evidence type="ECO:0000259" key="4">
    <source>
        <dbReference type="Pfam" id="PF13359"/>
    </source>
</evidence>
<organism evidence="5 6">
    <name type="scientific">Moorena producens 3L</name>
    <dbReference type="NCBI Taxonomy" id="489825"/>
    <lineage>
        <taxon>Bacteria</taxon>
        <taxon>Bacillati</taxon>
        <taxon>Cyanobacteriota</taxon>
        <taxon>Cyanophyceae</taxon>
        <taxon>Coleofasciculales</taxon>
        <taxon>Coleofasciculaceae</taxon>
        <taxon>Moorena</taxon>
    </lineage>
</organism>
<feature type="domain" description="DDE Tnp4" evidence="4">
    <location>
        <begin position="12"/>
        <end position="85"/>
    </location>
</feature>
<evidence type="ECO:0000313" key="5">
    <source>
        <dbReference type="EMBL" id="EGJ29236.1"/>
    </source>
</evidence>
<evidence type="ECO:0000256" key="1">
    <source>
        <dbReference type="ARBA" id="ARBA00001968"/>
    </source>
</evidence>
<dbReference type="InterPro" id="IPR027806">
    <property type="entry name" value="HARBI1_dom"/>
</dbReference>
<comment type="cofactor">
    <cofactor evidence="1">
        <name>a divalent metal cation</name>
        <dbReference type="ChEBI" id="CHEBI:60240"/>
    </cofactor>
</comment>
<evidence type="ECO:0000313" key="6">
    <source>
        <dbReference type="Proteomes" id="UP000003959"/>
    </source>
</evidence>
<dbReference type="AlphaFoldDB" id="F4Y1U4"/>
<keyword evidence="6" id="KW-1185">Reference proteome</keyword>
<feature type="compositionally biased region" description="Basic residues" evidence="3">
    <location>
        <begin position="30"/>
        <end position="40"/>
    </location>
</feature>
<gene>
    <name evidence="5" type="ORF">LYNGBM3L_64780</name>
</gene>
<evidence type="ECO:0000256" key="3">
    <source>
        <dbReference type="SAM" id="MobiDB-lite"/>
    </source>
</evidence>
<dbReference type="EMBL" id="GL890970">
    <property type="protein sequence ID" value="EGJ29236.1"/>
    <property type="molecule type" value="Genomic_DNA"/>
</dbReference>
<dbReference type="eggNOG" id="ENOG502ZJP3">
    <property type="taxonomic scope" value="Bacteria"/>
</dbReference>